<keyword evidence="2" id="KW-1185">Reference proteome</keyword>
<protein>
    <submittedName>
        <fullName evidence="1">Uncharacterized protein</fullName>
    </submittedName>
</protein>
<sequence length="100" mass="11750">MLHAAIQNIKGLRHFGVRWRVFFNTFAPVGNHQLLMLGLTLKQLGKFPILLVRQLLECPRQWAPILHTLPLHTFRRFNDNYRRSCPCPLNGLPSKRDHEK</sequence>
<evidence type="ECO:0000313" key="1">
    <source>
        <dbReference type="EMBL" id="GBN41140.1"/>
    </source>
</evidence>
<gene>
    <name evidence="1" type="ORF">AVEN_192770_1</name>
</gene>
<comment type="caution">
    <text evidence="1">The sequence shown here is derived from an EMBL/GenBank/DDBJ whole genome shotgun (WGS) entry which is preliminary data.</text>
</comment>
<dbReference type="AlphaFoldDB" id="A0A4Y2NRX8"/>
<organism evidence="1 2">
    <name type="scientific">Araneus ventricosus</name>
    <name type="common">Orbweaver spider</name>
    <name type="synonym">Epeira ventricosa</name>
    <dbReference type="NCBI Taxonomy" id="182803"/>
    <lineage>
        <taxon>Eukaryota</taxon>
        <taxon>Metazoa</taxon>
        <taxon>Ecdysozoa</taxon>
        <taxon>Arthropoda</taxon>
        <taxon>Chelicerata</taxon>
        <taxon>Arachnida</taxon>
        <taxon>Araneae</taxon>
        <taxon>Araneomorphae</taxon>
        <taxon>Entelegynae</taxon>
        <taxon>Araneoidea</taxon>
        <taxon>Araneidae</taxon>
        <taxon>Araneus</taxon>
    </lineage>
</organism>
<name>A0A4Y2NRX8_ARAVE</name>
<dbReference type="EMBL" id="BGPR01009611">
    <property type="protein sequence ID" value="GBN41140.1"/>
    <property type="molecule type" value="Genomic_DNA"/>
</dbReference>
<evidence type="ECO:0000313" key="2">
    <source>
        <dbReference type="Proteomes" id="UP000499080"/>
    </source>
</evidence>
<reference evidence="1 2" key="1">
    <citation type="journal article" date="2019" name="Sci. Rep.">
        <title>Orb-weaving spider Araneus ventricosus genome elucidates the spidroin gene catalogue.</title>
        <authorList>
            <person name="Kono N."/>
            <person name="Nakamura H."/>
            <person name="Ohtoshi R."/>
            <person name="Moran D.A.P."/>
            <person name="Shinohara A."/>
            <person name="Yoshida Y."/>
            <person name="Fujiwara M."/>
            <person name="Mori M."/>
            <person name="Tomita M."/>
            <person name="Arakawa K."/>
        </authorList>
    </citation>
    <scope>NUCLEOTIDE SEQUENCE [LARGE SCALE GENOMIC DNA]</scope>
</reference>
<accession>A0A4Y2NRX8</accession>
<proteinExistence type="predicted"/>
<dbReference type="Proteomes" id="UP000499080">
    <property type="component" value="Unassembled WGS sequence"/>
</dbReference>